<reference evidence="6" key="1">
    <citation type="submission" date="2009-03" db="EMBL/GenBank/DDBJ databases">
        <title>Caligus clemensi ESTs and full-length cDNAs.</title>
        <authorList>
            <person name="Yasuike M."/>
            <person name="von Schalburg K."/>
            <person name="Cooper G."/>
            <person name="Leong J."/>
            <person name="Jones S.R.M."/>
            <person name="Koop B.F."/>
        </authorList>
    </citation>
    <scope>NUCLEOTIDE SEQUENCE</scope>
    <source>
        <tissue evidence="6">Whole</tissue>
    </source>
</reference>
<dbReference type="SMART" id="SM00054">
    <property type="entry name" value="EFh"/>
    <property type="match status" value="4"/>
</dbReference>
<dbReference type="InterPro" id="IPR018247">
    <property type="entry name" value="EF_Hand_1_Ca_BS"/>
</dbReference>
<dbReference type="CDD" id="cd00051">
    <property type="entry name" value="EFh"/>
    <property type="match status" value="2"/>
</dbReference>
<protein>
    <submittedName>
        <fullName evidence="6">Centrin-1</fullName>
    </submittedName>
</protein>
<dbReference type="AlphaFoldDB" id="C1C1L3"/>
<feature type="domain" description="EF-hand" evidence="5">
    <location>
        <begin position="129"/>
        <end position="164"/>
    </location>
</feature>
<evidence type="ECO:0000256" key="1">
    <source>
        <dbReference type="ARBA" id="ARBA00022737"/>
    </source>
</evidence>
<dbReference type="InterPro" id="IPR002048">
    <property type="entry name" value="EF_hand_dom"/>
</dbReference>
<dbReference type="InterPro" id="IPR011992">
    <property type="entry name" value="EF-hand-dom_pair"/>
</dbReference>
<dbReference type="Gene3D" id="1.10.238.10">
    <property type="entry name" value="EF-hand"/>
    <property type="match status" value="2"/>
</dbReference>
<proteinExistence type="evidence at transcript level"/>
<feature type="domain" description="EF-hand" evidence="5">
    <location>
        <begin position="21"/>
        <end position="56"/>
    </location>
</feature>
<feature type="domain" description="EF-hand" evidence="5">
    <location>
        <begin position="93"/>
        <end position="128"/>
    </location>
</feature>
<evidence type="ECO:0000313" key="6">
    <source>
        <dbReference type="EMBL" id="ACO15166.1"/>
    </source>
</evidence>
<dbReference type="GO" id="GO:0005509">
    <property type="term" value="F:calcium ion binding"/>
    <property type="evidence" value="ECO:0007669"/>
    <property type="project" value="InterPro"/>
</dbReference>
<dbReference type="PROSITE" id="PS00018">
    <property type="entry name" value="EF_HAND_1"/>
    <property type="match status" value="1"/>
</dbReference>
<dbReference type="PANTHER" id="PTHR23048">
    <property type="entry name" value="MYOSIN LIGHT CHAIN 1, 3"/>
    <property type="match status" value="1"/>
</dbReference>
<organism evidence="6">
    <name type="scientific">Caligus clemensi</name>
    <name type="common">Sea louse</name>
    <dbReference type="NCBI Taxonomy" id="344056"/>
    <lineage>
        <taxon>Eukaryota</taxon>
        <taxon>Metazoa</taxon>
        <taxon>Ecdysozoa</taxon>
        <taxon>Arthropoda</taxon>
        <taxon>Crustacea</taxon>
        <taxon>Multicrustacea</taxon>
        <taxon>Hexanauplia</taxon>
        <taxon>Copepoda</taxon>
        <taxon>Siphonostomatoida</taxon>
        <taxon>Caligidae</taxon>
        <taxon>Caligus</taxon>
    </lineage>
</organism>
<dbReference type="SUPFAM" id="SSF47473">
    <property type="entry name" value="EF-hand"/>
    <property type="match status" value="1"/>
</dbReference>
<accession>C1C1L3</accession>
<keyword evidence="2" id="KW-0106">Calcium</keyword>
<dbReference type="GO" id="GO:0016460">
    <property type="term" value="C:myosin II complex"/>
    <property type="evidence" value="ECO:0007669"/>
    <property type="project" value="TreeGrafter"/>
</dbReference>
<evidence type="ECO:0000256" key="2">
    <source>
        <dbReference type="ARBA" id="ARBA00022837"/>
    </source>
</evidence>
<dbReference type="EMBL" id="BT080742">
    <property type="protein sequence ID" value="ACO15166.1"/>
    <property type="molecule type" value="mRNA"/>
</dbReference>
<name>C1C1L3_CALCM</name>
<comment type="function">
    <text evidence="3">Troponin is the central regulatory protein of striated muscle contraction. Tn consists of three components: Tn-I which is the inhibitor of actomyosin ATPase, Tn-T which contains the binding site for tropomyosin and Tn-C. The binding of calcium to Tn-C abolishes the inhibitory action of Tn on actin filaments.</text>
</comment>
<evidence type="ECO:0000259" key="5">
    <source>
        <dbReference type="PROSITE" id="PS50222"/>
    </source>
</evidence>
<dbReference type="InterPro" id="IPR050230">
    <property type="entry name" value="CALM/Myosin/TropC-like"/>
</dbReference>
<evidence type="ECO:0000256" key="3">
    <source>
        <dbReference type="ARBA" id="ARBA00037722"/>
    </source>
</evidence>
<keyword evidence="1" id="KW-0677">Repeat</keyword>
<dbReference type="Pfam" id="PF13499">
    <property type="entry name" value="EF-hand_7"/>
    <property type="match status" value="2"/>
</dbReference>
<feature type="region of interest" description="Disordered" evidence="4">
    <location>
        <begin position="1"/>
        <end position="20"/>
    </location>
</feature>
<dbReference type="FunFam" id="1.10.238.10:FF:000001">
    <property type="entry name" value="Calmodulin 1"/>
    <property type="match status" value="1"/>
</dbReference>
<sequence length="164" mass="18424">MVGGGSKSRNRSKSIVELSDEQKRDIKEAFDLFDSQGSGKMNAKDIKVAMRALGFEPLKDELKKILGSIDEEEGSITFDYFLKLMSSKMPEKDTKDDILKAFKLFDEDGSGKITLNNLKTISLELGENMTDEELLEMITEADHDGDGAVNQEEFLKIMKKTNIF</sequence>
<evidence type="ECO:0000256" key="4">
    <source>
        <dbReference type="SAM" id="MobiDB-lite"/>
    </source>
</evidence>
<dbReference type="PROSITE" id="PS50222">
    <property type="entry name" value="EF_HAND_2"/>
    <property type="match status" value="3"/>
</dbReference>
<gene>
    <name evidence="6" type="primary">CETN1</name>
</gene>
<dbReference type="PANTHER" id="PTHR23048:SF59">
    <property type="entry name" value="EF-HAND SUPERFAMILY PROTEIN"/>
    <property type="match status" value="1"/>
</dbReference>